<reference evidence="1 2" key="1">
    <citation type="submission" date="2016-04" db="EMBL/GenBank/DDBJ databases">
        <authorList>
            <person name="Evans L.H."/>
            <person name="Alamgir A."/>
            <person name="Owens N."/>
            <person name="Weber N.D."/>
            <person name="Virtaneva K."/>
            <person name="Barbian K."/>
            <person name="Babar A."/>
            <person name="Rosenke K."/>
        </authorList>
    </citation>
    <scope>NUCLEOTIDE SEQUENCE [LARGE SCALE GENOMIC DNA]</scope>
    <source>
        <strain evidence="1 2">IFM 0406</strain>
    </source>
</reference>
<dbReference type="RefSeq" id="WP_156674658.1">
    <property type="nucleotide sequence ID" value="NZ_JABMCZ010000001.1"/>
</dbReference>
<dbReference type="Proteomes" id="UP000076512">
    <property type="component" value="Unassembled WGS sequence"/>
</dbReference>
<organism evidence="1 2">
    <name type="scientific">Nocardia terpenica</name>
    <dbReference type="NCBI Taxonomy" id="455432"/>
    <lineage>
        <taxon>Bacteria</taxon>
        <taxon>Bacillati</taxon>
        <taxon>Actinomycetota</taxon>
        <taxon>Actinomycetes</taxon>
        <taxon>Mycobacteriales</taxon>
        <taxon>Nocardiaceae</taxon>
        <taxon>Nocardia</taxon>
    </lineage>
</organism>
<name>A0A161XET7_9NOCA</name>
<comment type="caution">
    <text evidence="1">The sequence shown here is derived from an EMBL/GenBank/DDBJ whole genome shotgun (WGS) entry which is preliminary data.</text>
</comment>
<gene>
    <name evidence="1" type="ORF">AWN90_37200</name>
</gene>
<evidence type="ECO:0000313" key="2">
    <source>
        <dbReference type="Proteomes" id="UP000076512"/>
    </source>
</evidence>
<sequence>MIEEGVVRVLCTRLLALVVSMVVADAILAGNAAAITGGATVEAGGFPFMVTVRPDQPDGRPNVVTSPLYLRRWVEDNARGTLRQES</sequence>
<evidence type="ECO:0000313" key="1">
    <source>
        <dbReference type="EMBL" id="KZM71898.1"/>
    </source>
</evidence>
<dbReference type="AlphaFoldDB" id="A0A161XET7"/>
<accession>A0A161XET7</accession>
<protein>
    <submittedName>
        <fullName evidence="1">Uncharacterized protein</fullName>
    </submittedName>
</protein>
<keyword evidence="2" id="KW-1185">Reference proteome</keyword>
<dbReference type="EMBL" id="LWGR01000010">
    <property type="protein sequence ID" value="KZM71898.1"/>
    <property type="molecule type" value="Genomic_DNA"/>
</dbReference>
<proteinExistence type="predicted"/>